<evidence type="ECO:0000313" key="3">
    <source>
        <dbReference type="EMBL" id="JAC77583.1"/>
    </source>
</evidence>
<feature type="chain" id="PRO_5001606047" evidence="2">
    <location>
        <begin position="21"/>
        <end position="297"/>
    </location>
</feature>
<dbReference type="PANTHER" id="PTHR35285:SF1">
    <property type="entry name" value="2-C-METHYL-D-ERYTHRITOL 4-PHOSPHATE CYTIDYLYLTRANSFERASE"/>
    <property type="match status" value="1"/>
</dbReference>
<dbReference type="EMBL" id="GBEZ01007912">
    <property type="protein sequence ID" value="JAC77583.1"/>
    <property type="molecule type" value="Transcribed_RNA"/>
</dbReference>
<keyword evidence="2" id="KW-0732">Signal</keyword>
<accession>A0A061S031</accession>
<gene>
    <name evidence="3" type="ORF">TSPGSL018_17326</name>
</gene>
<reference evidence="3" key="1">
    <citation type="submission" date="2014-05" db="EMBL/GenBank/DDBJ databases">
        <title>The transcriptome of the halophilic microalga Tetraselmis sp. GSL018 isolated from the Great Salt Lake, Utah.</title>
        <authorList>
            <person name="Jinkerson R.E."/>
            <person name="D'Adamo S."/>
            <person name="Posewitz M.C."/>
        </authorList>
    </citation>
    <scope>NUCLEOTIDE SEQUENCE</scope>
    <source>
        <strain evidence="3">GSL018</strain>
    </source>
</reference>
<proteinExistence type="predicted"/>
<keyword evidence="1" id="KW-1133">Transmembrane helix</keyword>
<organism evidence="3">
    <name type="scientific">Tetraselmis sp. GSL018</name>
    <dbReference type="NCBI Taxonomy" id="582737"/>
    <lineage>
        <taxon>Eukaryota</taxon>
        <taxon>Viridiplantae</taxon>
        <taxon>Chlorophyta</taxon>
        <taxon>core chlorophytes</taxon>
        <taxon>Chlorodendrophyceae</taxon>
        <taxon>Chlorodendrales</taxon>
        <taxon>Chlorodendraceae</taxon>
        <taxon>Tetraselmis</taxon>
    </lineage>
</organism>
<evidence type="ECO:0000256" key="2">
    <source>
        <dbReference type="SAM" id="SignalP"/>
    </source>
</evidence>
<keyword evidence="1" id="KW-0812">Transmembrane</keyword>
<feature type="transmembrane region" description="Helical" evidence="1">
    <location>
        <begin position="256"/>
        <end position="278"/>
    </location>
</feature>
<dbReference type="PANTHER" id="PTHR35285">
    <property type="entry name" value="2-C-METHYL-D-ERYTHRITOL 4-PHOSPHATE CYTIDYLYLTRANSFERASE"/>
    <property type="match status" value="1"/>
</dbReference>
<protein>
    <submittedName>
        <fullName evidence="3">Uncharacterized protein</fullName>
    </submittedName>
</protein>
<evidence type="ECO:0000256" key="1">
    <source>
        <dbReference type="SAM" id="Phobius"/>
    </source>
</evidence>
<sequence length="297" mass="31525">MSVFSATLGFLLVFVVAVEGNRYATAPAFLWDNMGNMMCHSSGRTSRVSYEVVDADTVSGDFVKSMLGLPACERAQRHFDLGAGGSPEVVTVFLGNKLQSKHLPQLGETQELQALQQALKTAKSSLSIPHVGFEGGRSQVAQSLQAAEAAAAGVASQRLGRCGAEGGDALTASGIASAVAGLAENKTNLLLVCTHPEHTLSQEMELLGHLTASLEGAQKRSMFLYMSGPEEPEHSRPAPRILQDAPEKKCDSECMAFVYAIEAAILLLVVLLGVMLGMTCHSMVDTPSQFETPKTNE</sequence>
<name>A0A061S031_9CHLO</name>
<keyword evidence="1" id="KW-0472">Membrane</keyword>
<dbReference type="AlphaFoldDB" id="A0A061S031"/>
<feature type="signal peptide" evidence="2">
    <location>
        <begin position="1"/>
        <end position="20"/>
    </location>
</feature>